<sequence>MRLSVKTCTLALPYEEMLDFCVKQGVKAVEIGTGNWSGAPHMDLESMLASADKRARWIGELEQRGLVLCALNCSGNPLAYEKDWRVTVETFQLAALLGVKKIVMMSGLPAGCAGDTTPVWITTSWPPETQDVLQYQWNEVAIPKWRKLARLAADYGIEQIALENHAMQLVYNPETLLQLRREIGPIIGMNLDPSHLFWMGGDPISAARVLGESDAIYHIHAKDSRPERRMAEPNGMLDTKPIESFRERSWNYVAVGAGHGAQWWKEFLSVVRMCGYDGDVSLEMEDLTLPMLKGHISSLQVLREALTL</sequence>
<organism evidence="2 3">
    <name type="scientific">Oscillibacter valericigenes</name>
    <dbReference type="NCBI Taxonomy" id="351091"/>
    <lineage>
        <taxon>Bacteria</taxon>
        <taxon>Bacillati</taxon>
        <taxon>Bacillota</taxon>
        <taxon>Clostridia</taxon>
        <taxon>Eubacteriales</taxon>
        <taxon>Oscillospiraceae</taxon>
        <taxon>Oscillibacter</taxon>
    </lineage>
</organism>
<accession>A0ABS2FYS6</accession>
<dbReference type="SUPFAM" id="SSF51658">
    <property type="entry name" value="Xylose isomerase-like"/>
    <property type="match status" value="1"/>
</dbReference>
<dbReference type="Gene3D" id="3.20.20.150">
    <property type="entry name" value="Divalent-metal-dependent TIM barrel enzymes"/>
    <property type="match status" value="1"/>
</dbReference>
<name>A0ABS2FYS6_9FIRM</name>
<protein>
    <submittedName>
        <fullName evidence="2">Sugar phosphate isomerase/epimerase</fullName>
    </submittedName>
</protein>
<feature type="domain" description="Xylose isomerase-like TIM barrel" evidence="1">
    <location>
        <begin position="19"/>
        <end position="304"/>
    </location>
</feature>
<dbReference type="InterPro" id="IPR036237">
    <property type="entry name" value="Xyl_isomerase-like_sf"/>
</dbReference>
<evidence type="ECO:0000313" key="3">
    <source>
        <dbReference type="Proteomes" id="UP000719500"/>
    </source>
</evidence>
<comment type="caution">
    <text evidence="2">The sequence shown here is derived from an EMBL/GenBank/DDBJ whole genome shotgun (WGS) entry which is preliminary data.</text>
</comment>
<dbReference type="PANTHER" id="PTHR12110">
    <property type="entry name" value="HYDROXYPYRUVATE ISOMERASE"/>
    <property type="match status" value="1"/>
</dbReference>
<dbReference type="Pfam" id="PF01261">
    <property type="entry name" value="AP_endonuc_2"/>
    <property type="match status" value="1"/>
</dbReference>
<keyword evidence="2" id="KW-0413">Isomerase</keyword>
<dbReference type="RefSeq" id="WP_204805427.1">
    <property type="nucleotide sequence ID" value="NZ_JACSNX010000025.1"/>
</dbReference>
<reference evidence="2 3" key="1">
    <citation type="journal article" date="2021" name="Sci. Rep.">
        <title>The distribution of antibiotic resistance genes in chicken gut microbiota commensals.</title>
        <authorList>
            <person name="Juricova H."/>
            <person name="Matiasovicova J."/>
            <person name="Kubasova T."/>
            <person name="Cejkova D."/>
            <person name="Rychlik I."/>
        </authorList>
    </citation>
    <scope>NUCLEOTIDE SEQUENCE [LARGE SCALE GENOMIC DNA]</scope>
    <source>
        <strain evidence="2 3">An411</strain>
    </source>
</reference>
<dbReference type="InterPro" id="IPR013022">
    <property type="entry name" value="Xyl_isomerase-like_TIM-brl"/>
</dbReference>
<dbReference type="InterPro" id="IPR050312">
    <property type="entry name" value="IolE/XylAMocC-like"/>
</dbReference>
<evidence type="ECO:0000259" key="1">
    <source>
        <dbReference type="Pfam" id="PF01261"/>
    </source>
</evidence>
<evidence type="ECO:0000313" key="2">
    <source>
        <dbReference type="EMBL" id="MBM6852221.1"/>
    </source>
</evidence>
<gene>
    <name evidence="2" type="ORF">H9X91_12295</name>
</gene>
<dbReference type="EMBL" id="JACSNX010000025">
    <property type="protein sequence ID" value="MBM6852221.1"/>
    <property type="molecule type" value="Genomic_DNA"/>
</dbReference>
<dbReference type="PANTHER" id="PTHR12110:SF21">
    <property type="entry name" value="XYLOSE ISOMERASE-LIKE TIM BARREL DOMAIN-CONTAINING PROTEIN"/>
    <property type="match status" value="1"/>
</dbReference>
<proteinExistence type="predicted"/>
<dbReference type="GO" id="GO:0016853">
    <property type="term" value="F:isomerase activity"/>
    <property type="evidence" value="ECO:0007669"/>
    <property type="project" value="UniProtKB-KW"/>
</dbReference>
<keyword evidence="3" id="KW-1185">Reference proteome</keyword>
<dbReference type="Proteomes" id="UP000719500">
    <property type="component" value="Unassembled WGS sequence"/>
</dbReference>